<dbReference type="Proteomes" id="UP001150603">
    <property type="component" value="Unassembled WGS sequence"/>
</dbReference>
<protein>
    <submittedName>
        <fullName evidence="1">Uncharacterized protein</fullName>
    </submittedName>
</protein>
<evidence type="ECO:0000313" key="1">
    <source>
        <dbReference type="EMBL" id="KAJ1950917.1"/>
    </source>
</evidence>
<gene>
    <name evidence="1" type="ORF">FBU59_000457</name>
</gene>
<reference evidence="1" key="1">
    <citation type="submission" date="2022-07" db="EMBL/GenBank/DDBJ databases">
        <title>Phylogenomic reconstructions and comparative analyses of Kickxellomycotina fungi.</title>
        <authorList>
            <person name="Reynolds N.K."/>
            <person name="Stajich J.E."/>
            <person name="Barry K."/>
            <person name="Grigoriev I.V."/>
            <person name="Crous P."/>
            <person name="Smith M.E."/>
        </authorList>
    </citation>
    <scope>NUCLEOTIDE SEQUENCE</scope>
    <source>
        <strain evidence="1">NRRL 5244</strain>
    </source>
</reference>
<comment type="caution">
    <text evidence="1">The sequence shown here is derived from an EMBL/GenBank/DDBJ whole genome shotgun (WGS) entry which is preliminary data.</text>
</comment>
<sequence>MTSDNHESPARVSLIRRPVSQPDCMRPPRIGLAYSSENWEDMESLVNDLRYELTDTYNISPIQLKCTQTESILDLPLFISHLNGRCDIVLALGVVYKDAPEYEQRLVESLTQRLAGLAVTRIPVFDCVLVRQNRRQLVEQVEALRERESGFGKIWAGRAIDAFNVLSKPAI</sequence>
<organism evidence="1 2">
    <name type="scientific">Linderina macrospora</name>
    <dbReference type="NCBI Taxonomy" id="4868"/>
    <lineage>
        <taxon>Eukaryota</taxon>
        <taxon>Fungi</taxon>
        <taxon>Fungi incertae sedis</taxon>
        <taxon>Zoopagomycota</taxon>
        <taxon>Kickxellomycotina</taxon>
        <taxon>Kickxellomycetes</taxon>
        <taxon>Kickxellales</taxon>
        <taxon>Kickxellaceae</taxon>
        <taxon>Linderina</taxon>
    </lineage>
</organism>
<evidence type="ECO:0000313" key="2">
    <source>
        <dbReference type="Proteomes" id="UP001150603"/>
    </source>
</evidence>
<proteinExistence type="predicted"/>
<accession>A0ACC1JGK3</accession>
<keyword evidence="2" id="KW-1185">Reference proteome</keyword>
<name>A0ACC1JGK3_9FUNG</name>
<dbReference type="EMBL" id="JANBPW010000094">
    <property type="protein sequence ID" value="KAJ1950917.1"/>
    <property type="molecule type" value="Genomic_DNA"/>
</dbReference>